<dbReference type="Proteomes" id="UP000813637">
    <property type="component" value="Unassembled WGS sequence"/>
</dbReference>
<dbReference type="AlphaFoldDB" id="A0A9Q3VB37"/>
<dbReference type="EMBL" id="JAAMYB010000015">
    <property type="protein sequence ID" value="MCD3195749.1"/>
    <property type="molecule type" value="Genomic_DNA"/>
</dbReference>
<reference evidence="1" key="2">
    <citation type="journal article" date="2021" name="Microorganisms">
        <title>Extensive Genome Exploration of Clostridium botulinum Group III Field Strains.</title>
        <authorList>
            <person name="Fillo S."/>
            <person name="Giordani F."/>
            <person name="Tonon E."/>
            <person name="Drigo I."/>
            <person name="Anselmo A."/>
            <person name="Fortunato A."/>
            <person name="Lista F."/>
            <person name="Bano L."/>
        </authorList>
    </citation>
    <scope>NUCLEOTIDE SEQUENCE</scope>
    <source>
        <strain evidence="1">IZSVe-TV_9877_3_12</strain>
    </source>
</reference>
<gene>
    <name evidence="1" type="ORF">G8S53_10720</name>
</gene>
<organism evidence="1 2">
    <name type="scientific">Clostridium botulinum C</name>
    <dbReference type="NCBI Taxonomy" id="36828"/>
    <lineage>
        <taxon>Bacteria</taxon>
        <taxon>Bacillati</taxon>
        <taxon>Bacillota</taxon>
        <taxon>Clostridia</taxon>
        <taxon>Eubacteriales</taxon>
        <taxon>Clostridiaceae</taxon>
        <taxon>Clostridium</taxon>
    </lineage>
</organism>
<evidence type="ECO:0000313" key="2">
    <source>
        <dbReference type="Proteomes" id="UP000813637"/>
    </source>
</evidence>
<sequence length="284" mass="33655">MMKNYGQFTFKKYTLYKFNTCFKDGKIKNNLMGFYGWLIRISKNNVIDIPKETLTRIWNRRQSKKASREKTTYKKVSSTTVLRWLLKLEKAKLLFVDRKGVNNKYILNTDGSIHPKFFARQKKYTNKRIAKKDSQHIENTSVQELENVHKNNKLTTIKDKDILSNNSCQNHATEKFNYKSYLENQEKIASVKEMLKIIEQGFKIKRVKSTKIKTKVLNVLNYATSITKAKALNYVFIAIDNAREWYYRTRKENYFGKTIKIDKFDNYPQRDSSIILNKLNSLGY</sequence>
<evidence type="ECO:0000313" key="1">
    <source>
        <dbReference type="EMBL" id="MCD3195749.1"/>
    </source>
</evidence>
<accession>A0A9Q3VB37</accession>
<protein>
    <submittedName>
        <fullName evidence="1">Plasmid replication protein</fullName>
    </submittedName>
</protein>
<name>A0A9Q3VB37_CLOBO</name>
<comment type="caution">
    <text evidence="1">The sequence shown here is derived from an EMBL/GenBank/DDBJ whole genome shotgun (WGS) entry which is preliminary data.</text>
</comment>
<reference evidence="1" key="1">
    <citation type="submission" date="2020-02" db="EMBL/GenBank/DDBJ databases">
        <authorList>
            <person name="Fillo S."/>
            <person name="Giordani F."/>
            <person name="Tonon E."/>
            <person name="Drigo I."/>
            <person name="Anselmo A."/>
            <person name="Fortunato A."/>
            <person name="Bano L."/>
            <person name="Lista F."/>
        </authorList>
    </citation>
    <scope>NUCLEOTIDE SEQUENCE</scope>
    <source>
        <strain evidence="1">IZSVe-TV_9877_3_12</strain>
    </source>
</reference>
<proteinExistence type="predicted"/>